<evidence type="ECO:0000313" key="5">
    <source>
        <dbReference type="EMBL" id="OAD42736.1"/>
    </source>
</evidence>
<dbReference type="InterPro" id="IPR001647">
    <property type="entry name" value="HTH_TetR"/>
</dbReference>
<accession>A0A162P9N2</accession>
<dbReference type="PROSITE" id="PS50977">
    <property type="entry name" value="HTH_TETR_2"/>
    <property type="match status" value="1"/>
</dbReference>
<dbReference type="InterPro" id="IPR050109">
    <property type="entry name" value="HTH-type_TetR-like_transc_reg"/>
</dbReference>
<dbReference type="GO" id="GO:0003700">
    <property type="term" value="F:DNA-binding transcription factor activity"/>
    <property type="evidence" value="ECO:0007669"/>
    <property type="project" value="TreeGrafter"/>
</dbReference>
<sequence>MLDATISPQPSDVPHPHLSRLLQGMAEVVQQKAYAAITIADIVQMAGVSKRSFYEHFDSKEACFLALYRAASASALRTLREAVVPDQPWQSRVEQGFQAYFSHLAAGAGLLRALFIDIHYLGEPGAQARRDVMQALAAFMLDTVNDLPSDATARATLSPELAMAAVGGINEWLLMAIETDQVAKLADLTATASQLVYLLMQAPVRGSAGAEP</sequence>
<dbReference type="Gene3D" id="1.10.357.10">
    <property type="entry name" value="Tetracycline Repressor, domain 2"/>
    <property type="match status" value="1"/>
</dbReference>
<keyword evidence="6" id="KW-1185">Reference proteome</keyword>
<dbReference type="PRINTS" id="PR00455">
    <property type="entry name" value="HTHTETR"/>
</dbReference>
<dbReference type="STRING" id="1763535.LPB072_09910"/>
<evidence type="ECO:0000313" key="6">
    <source>
        <dbReference type="Proteomes" id="UP000185657"/>
    </source>
</evidence>
<dbReference type="OrthoDB" id="9809772at2"/>
<dbReference type="EMBL" id="LVWD01000007">
    <property type="protein sequence ID" value="OAD42736.1"/>
    <property type="molecule type" value="Genomic_DNA"/>
</dbReference>
<dbReference type="PANTHER" id="PTHR30055">
    <property type="entry name" value="HTH-TYPE TRANSCRIPTIONAL REGULATOR RUTR"/>
    <property type="match status" value="1"/>
</dbReference>
<evidence type="ECO:0000256" key="2">
    <source>
        <dbReference type="PROSITE-ProRule" id="PRU00335"/>
    </source>
</evidence>
<dbReference type="PANTHER" id="PTHR30055:SF187">
    <property type="entry name" value="TRANSCRIPTIONAL REGULATORY PROTEIN"/>
    <property type="match status" value="1"/>
</dbReference>
<evidence type="ECO:0000256" key="1">
    <source>
        <dbReference type="ARBA" id="ARBA00023125"/>
    </source>
</evidence>
<organism evidence="4 7">
    <name type="scientific">Hydrogenophaga crassostreae</name>
    <dbReference type="NCBI Taxonomy" id="1763535"/>
    <lineage>
        <taxon>Bacteria</taxon>
        <taxon>Pseudomonadati</taxon>
        <taxon>Pseudomonadota</taxon>
        <taxon>Betaproteobacteria</taxon>
        <taxon>Burkholderiales</taxon>
        <taxon>Comamonadaceae</taxon>
        <taxon>Hydrogenophaga</taxon>
    </lineage>
</organism>
<feature type="domain" description="HTH tetR-type" evidence="3">
    <location>
        <begin position="15"/>
        <end position="75"/>
    </location>
</feature>
<evidence type="ECO:0000259" key="3">
    <source>
        <dbReference type="PROSITE" id="PS50977"/>
    </source>
</evidence>
<dbReference type="KEGG" id="hyl:LPB072_09910"/>
<dbReference type="Proteomes" id="UP000185680">
    <property type="component" value="Chromosome"/>
</dbReference>
<protein>
    <recommendedName>
        <fullName evidence="3">HTH tetR-type domain-containing protein</fullName>
    </recommendedName>
</protein>
<evidence type="ECO:0000313" key="7">
    <source>
        <dbReference type="Proteomes" id="UP000185680"/>
    </source>
</evidence>
<dbReference type="InterPro" id="IPR009057">
    <property type="entry name" value="Homeodomain-like_sf"/>
</dbReference>
<feature type="DNA-binding region" description="H-T-H motif" evidence="2">
    <location>
        <begin position="38"/>
        <end position="57"/>
    </location>
</feature>
<dbReference type="SUPFAM" id="SSF46689">
    <property type="entry name" value="Homeodomain-like"/>
    <property type="match status" value="1"/>
</dbReference>
<dbReference type="Proteomes" id="UP000185657">
    <property type="component" value="Unassembled WGS sequence"/>
</dbReference>
<reference evidence="4 7" key="2">
    <citation type="submission" date="2016-10" db="EMBL/GenBank/DDBJ databases">
        <title>Hydorgenophaga sp. LPB0072 isolated from gastropod.</title>
        <authorList>
            <person name="Kim E."/>
            <person name="Yi H."/>
        </authorList>
    </citation>
    <scope>NUCLEOTIDE SEQUENCE [LARGE SCALE GENOMIC DNA]</scope>
    <source>
        <strain evidence="4 7">LPB0072</strain>
    </source>
</reference>
<dbReference type="Gene3D" id="1.10.10.60">
    <property type="entry name" value="Homeodomain-like"/>
    <property type="match status" value="1"/>
</dbReference>
<dbReference type="GO" id="GO:0000976">
    <property type="term" value="F:transcription cis-regulatory region binding"/>
    <property type="evidence" value="ECO:0007669"/>
    <property type="project" value="TreeGrafter"/>
</dbReference>
<gene>
    <name evidence="4" type="ORF">LPB072_09910</name>
    <name evidence="5" type="ORF">LPB72_07460</name>
</gene>
<dbReference type="Pfam" id="PF00440">
    <property type="entry name" value="TetR_N"/>
    <property type="match status" value="1"/>
</dbReference>
<name>A0A162P9N2_9BURK</name>
<keyword evidence="1 2" id="KW-0238">DNA-binding</keyword>
<dbReference type="AlphaFoldDB" id="A0A162P9N2"/>
<proteinExistence type="predicted"/>
<dbReference type="EMBL" id="CP017476">
    <property type="protein sequence ID" value="AOW13119.1"/>
    <property type="molecule type" value="Genomic_DNA"/>
</dbReference>
<reference evidence="5 6" key="1">
    <citation type="submission" date="2016-02" db="EMBL/GenBank/DDBJ databases">
        <title>Draft genome sequence of Hydrogenophaga sp. LPB0072.</title>
        <authorList>
            <person name="Shin S.-K."/>
            <person name="Yi H."/>
        </authorList>
    </citation>
    <scope>NUCLEOTIDE SEQUENCE [LARGE SCALE GENOMIC DNA]</scope>
    <source>
        <strain evidence="5 6">LPB0072</strain>
    </source>
</reference>
<evidence type="ECO:0000313" key="4">
    <source>
        <dbReference type="EMBL" id="AOW13119.1"/>
    </source>
</evidence>
<dbReference type="RefSeq" id="WP_066088156.1">
    <property type="nucleotide sequence ID" value="NZ_CP017476.1"/>
</dbReference>